<feature type="non-terminal residue" evidence="1">
    <location>
        <position position="1"/>
    </location>
</feature>
<accession>A0A6S7H9Y8</accession>
<evidence type="ECO:0000313" key="2">
    <source>
        <dbReference type="Proteomes" id="UP001152795"/>
    </source>
</evidence>
<keyword evidence="2" id="KW-1185">Reference proteome</keyword>
<dbReference type="AlphaFoldDB" id="A0A6S7H9Y8"/>
<name>A0A6S7H9Y8_PARCT</name>
<dbReference type="Proteomes" id="UP001152795">
    <property type="component" value="Unassembled WGS sequence"/>
</dbReference>
<sequence length="259" mass="29227">DTVQASINKVEQDVMNNRLFPFLFLVVVLSSSRQESLACQIQSDCDTDSIGIFRREFPRPLNKSSMERFAAFAPERQSDSLLKEEIIFLVPGRSAFTLQKSGPKAQGIIRHNSLKVIAQNQPKINVGSNDKTLDNSDFVMWGGSPMTRHSWKTDLTARSPLEDPILSLDCYKFQQATFVRQNIHPFWTFISRSSLGPTAVAVDQHLIFFQENSVFHAMANPVATSPNLDNTSNYSDQSEHFRLELRSLRDGALDDETKA</sequence>
<protein>
    <submittedName>
        <fullName evidence="1">Uncharacterized protein</fullName>
    </submittedName>
</protein>
<reference evidence="1" key="1">
    <citation type="submission" date="2020-04" db="EMBL/GenBank/DDBJ databases">
        <authorList>
            <person name="Alioto T."/>
            <person name="Alioto T."/>
            <person name="Gomez Garrido J."/>
        </authorList>
    </citation>
    <scope>NUCLEOTIDE SEQUENCE</scope>
    <source>
        <strain evidence="1">A484AB</strain>
    </source>
</reference>
<comment type="caution">
    <text evidence="1">The sequence shown here is derived from an EMBL/GenBank/DDBJ whole genome shotgun (WGS) entry which is preliminary data.</text>
</comment>
<evidence type="ECO:0000313" key="1">
    <source>
        <dbReference type="EMBL" id="CAB3999877.1"/>
    </source>
</evidence>
<proteinExistence type="predicted"/>
<gene>
    <name evidence="1" type="ORF">PACLA_8A082642</name>
</gene>
<dbReference type="EMBL" id="CACRXK020003693">
    <property type="protein sequence ID" value="CAB3999877.1"/>
    <property type="molecule type" value="Genomic_DNA"/>
</dbReference>
<feature type="non-terminal residue" evidence="1">
    <location>
        <position position="259"/>
    </location>
</feature>
<organism evidence="1 2">
    <name type="scientific">Paramuricea clavata</name>
    <name type="common">Red gorgonian</name>
    <name type="synonym">Violescent sea-whip</name>
    <dbReference type="NCBI Taxonomy" id="317549"/>
    <lineage>
        <taxon>Eukaryota</taxon>
        <taxon>Metazoa</taxon>
        <taxon>Cnidaria</taxon>
        <taxon>Anthozoa</taxon>
        <taxon>Octocorallia</taxon>
        <taxon>Malacalcyonacea</taxon>
        <taxon>Plexauridae</taxon>
        <taxon>Paramuricea</taxon>
    </lineage>
</organism>